<dbReference type="AlphaFoldDB" id="A0A165LTB8"/>
<gene>
    <name evidence="3" type="ORF">NEOLEDRAFT_1246642</name>
    <name evidence="2" type="ORF">NEOLEDRAFT_1246647</name>
</gene>
<dbReference type="EMBL" id="KV425761">
    <property type="protein sequence ID" value="KZT17937.1"/>
    <property type="molecule type" value="Genomic_DNA"/>
</dbReference>
<evidence type="ECO:0000313" key="4">
    <source>
        <dbReference type="Proteomes" id="UP000076761"/>
    </source>
</evidence>
<dbReference type="Gene3D" id="3.30.450.30">
    <property type="entry name" value="Dynein light chain 2a, cytoplasmic"/>
    <property type="match status" value="1"/>
</dbReference>
<dbReference type="STRING" id="1314782.A0A165LTB8"/>
<evidence type="ECO:0000313" key="3">
    <source>
        <dbReference type="EMBL" id="KZT17937.1"/>
    </source>
</evidence>
<proteinExistence type="predicted"/>
<feature type="compositionally biased region" description="Basic and acidic residues" evidence="1">
    <location>
        <begin position="69"/>
        <end position="87"/>
    </location>
</feature>
<dbReference type="SUPFAM" id="SSF103196">
    <property type="entry name" value="Roadblock/LC7 domain"/>
    <property type="match status" value="1"/>
</dbReference>
<dbReference type="Proteomes" id="UP000076761">
    <property type="component" value="Unassembled WGS sequence"/>
</dbReference>
<protein>
    <submittedName>
        <fullName evidence="2">Uncharacterized protein</fullName>
    </submittedName>
</protein>
<evidence type="ECO:0000256" key="1">
    <source>
        <dbReference type="SAM" id="MobiDB-lite"/>
    </source>
</evidence>
<reference evidence="2 4" key="1">
    <citation type="journal article" date="2016" name="Mol. Biol. Evol.">
        <title>Comparative Genomics of Early-Diverging Mushroom-Forming Fungi Provides Insights into the Origins of Lignocellulose Decay Capabilities.</title>
        <authorList>
            <person name="Nagy L.G."/>
            <person name="Riley R."/>
            <person name="Tritt A."/>
            <person name="Adam C."/>
            <person name="Daum C."/>
            <person name="Floudas D."/>
            <person name="Sun H."/>
            <person name="Yadav J.S."/>
            <person name="Pangilinan J."/>
            <person name="Larsson K.H."/>
            <person name="Matsuura K."/>
            <person name="Barry K."/>
            <person name="Labutti K."/>
            <person name="Kuo R."/>
            <person name="Ohm R.A."/>
            <person name="Bhattacharya S.S."/>
            <person name="Shirouzu T."/>
            <person name="Yoshinaga Y."/>
            <person name="Martin F.M."/>
            <person name="Grigoriev I.V."/>
            <person name="Hibbett D.S."/>
        </authorList>
    </citation>
    <scope>NUCLEOTIDE SEQUENCE [LARGE SCALE GENOMIC DNA]</scope>
    <source>
        <strain evidence="2 4">HHB14362 ss-1</strain>
    </source>
</reference>
<name>A0A165LTB8_9AGAM</name>
<evidence type="ECO:0000313" key="2">
    <source>
        <dbReference type="EMBL" id="KZT17488.1"/>
    </source>
</evidence>
<dbReference type="OrthoDB" id="9985637at2759"/>
<dbReference type="EMBL" id="KV425790">
    <property type="protein sequence ID" value="KZT17488.1"/>
    <property type="molecule type" value="Genomic_DNA"/>
</dbReference>
<keyword evidence="4" id="KW-1185">Reference proteome</keyword>
<accession>A0A165LTB8</accession>
<organism evidence="2 4">
    <name type="scientific">Neolentinus lepideus HHB14362 ss-1</name>
    <dbReference type="NCBI Taxonomy" id="1314782"/>
    <lineage>
        <taxon>Eukaryota</taxon>
        <taxon>Fungi</taxon>
        <taxon>Dikarya</taxon>
        <taxon>Basidiomycota</taxon>
        <taxon>Agaricomycotina</taxon>
        <taxon>Agaricomycetes</taxon>
        <taxon>Gloeophyllales</taxon>
        <taxon>Gloeophyllaceae</taxon>
        <taxon>Neolentinus</taxon>
    </lineage>
</organism>
<feature type="region of interest" description="Disordered" evidence="1">
    <location>
        <begin position="69"/>
        <end position="97"/>
    </location>
</feature>
<sequence length="185" mass="20588">MFDIQPPIGLWLCLTKAKDCFKVDAEDLPWKQGVVTEEELDEVMKELYHLLTYGRLVATIRKPTSTVADDRTESNLKDLAVPKDPEAGSKTTCPNLPSPTELEQTLALLSSHRSVLGYMLLSRGQPVSIIRQSGVVFEGEQRRKYAQAIGRIVESMQAGLADVSADGRDADNVRFMRIRTGPTRL</sequence>